<evidence type="ECO:0000313" key="2">
    <source>
        <dbReference type="Proteomes" id="UP000326857"/>
    </source>
</evidence>
<organism evidence="1 2">
    <name type="scientific">Sphingomonas aurantiaca</name>
    <dbReference type="NCBI Taxonomy" id="185949"/>
    <lineage>
        <taxon>Bacteria</taxon>
        <taxon>Pseudomonadati</taxon>
        <taxon>Pseudomonadota</taxon>
        <taxon>Alphaproteobacteria</taxon>
        <taxon>Sphingomonadales</taxon>
        <taxon>Sphingomonadaceae</taxon>
        <taxon>Sphingomonas</taxon>
    </lineage>
</organism>
<accession>A0A5E7YZX9</accession>
<gene>
    <name evidence="1" type="ORF">SPHINGO391_410133</name>
</gene>
<dbReference type="Proteomes" id="UP000326857">
    <property type="component" value="Unassembled WGS sequence"/>
</dbReference>
<dbReference type="AlphaFoldDB" id="A0A5E7YZX9"/>
<evidence type="ECO:0000313" key="1">
    <source>
        <dbReference type="EMBL" id="VVT11906.1"/>
    </source>
</evidence>
<dbReference type="EMBL" id="CABVLI010000036">
    <property type="protein sequence ID" value="VVT11906.1"/>
    <property type="molecule type" value="Genomic_DNA"/>
</dbReference>
<proteinExistence type="predicted"/>
<reference evidence="1 2" key="1">
    <citation type="submission" date="2019-09" db="EMBL/GenBank/DDBJ databases">
        <authorList>
            <person name="Dittami M. S."/>
        </authorList>
    </citation>
    <scope>NUCLEOTIDE SEQUENCE [LARGE SCALE GENOMIC DNA]</scope>
    <source>
        <strain evidence="1">SPHINGO391</strain>
    </source>
</reference>
<name>A0A5E7YZX9_9SPHN</name>
<protein>
    <submittedName>
        <fullName evidence="1">Uncharacterized protein</fullName>
    </submittedName>
</protein>
<sequence length="85" mass="8922">MQASVIPCFSPSYGPLWVRAARGKAGDDGAHETGGKVRAVGFRTAGAVRRSPARMTSKPATILAQCKAERVSAKSPLPPSCPFRP</sequence>